<proteinExistence type="predicted"/>
<organism evidence="1 2">
    <name type="scientific">Candidatus Andersenbacteria bacterium RIFCSPHIGHO2_12_FULL_45_11b</name>
    <dbReference type="NCBI Taxonomy" id="1797282"/>
    <lineage>
        <taxon>Bacteria</taxon>
        <taxon>Candidatus Anderseniibacteriota</taxon>
    </lineage>
</organism>
<evidence type="ECO:0000313" key="2">
    <source>
        <dbReference type="Proteomes" id="UP000177941"/>
    </source>
</evidence>
<sequence>MTQVHSISFAHVERLLGEYGIYQHAKLLEPRLSEGYCVDDNARAVTTLLRAMPFLAGEDADIAERTLFLSWKFLVDAKRPDGSMHNFRTVKGVWLTHDVSGDMYARVLRACVAVIVHGSDTARTQEARVLMGDILRQADHLFIVPRACAEVLVAFQELSLHRPLSSEMNRIVRQCAAQLIHAWQRASSQSWPWFEDTMTYANALLPHGLLASLVLNPSEEAERVVRQSSFFLLSTTIKNNMFVPIGNSSWYHRDGKPSQYDQQPIEAAATTDFLIDLRAWDPSLISSSDVLLLHEWFFGNNTARLAMASESTGACYDGLLDGEVNQNCGAESLLAYLWVEVRIREARLV</sequence>
<name>A0A1G1XBH8_9BACT</name>
<gene>
    <name evidence="1" type="ORF">A3E36_04225</name>
</gene>
<reference evidence="1 2" key="1">
    <citation type="journal article" date="2016" name="Nat. Commun.">
        <title>Thousands of microbial genomes shed light on interconnected biogeochemical processes in an aquifer system.</title>
        <authorList>
            <person name="Anantharaman K."/>
            <person name="Brown C.T."/>
            <person name="Hug L.A."/>
            <person name="Sharon I."/>
            <person name="Castelle C.J."/>
            <person name="Probst A.J."/>
            <person name="Thomas B.C."/>
            <person name="Singh A."/>
            <person name="Wilkins M.J."/>
            <person name="Karaoz U."/>
            <person name="Brodie E.L."/>
            <person name="Williams K.H."/>
            <person name="Hubbard S.S."/>
            <person name="Banfield J.F."/>
        </authorList>
    </citation>
    <scope>NUCLEOTIDE SEQUENCE [LARGE SCALE GENOMIC DNA]</scope>
</reference>
<dbReference type="Proteomes" id="UP000177941">
    <property type="component" value="Unassembled WGS sequence"/>
</dbReference>
<dbReference type="AlphaFoldDB" id="A0A1G1XBH8"/>
<protein>
    <submittedName>
        <fullName evidence="1">Uncharacterized protein</fullName>
    </submittedName>
</protein>
<comment type="caution">
    <text evidence="1">The sequence shown here is derived from an EMBL/GenBank/DDBJ whole genome shotgun (WGS) entry which is preliminary data.</text>
</comment>
<dbReference type="EMBL" id="MHHS01000017">
    <property type="protein sequence ID" value="OGY37186.1"/>
    <property type="molecule type" value="Genomic_DNA"/>
</dbReference>
<accession>A0A1G1XBH8</accession>
<evidence type="ECO:0000313" key="1">
    <source>
        <dbReference type="EMBL" id="OGY37186.1"/>
    </source>
</evidence>